<feature type="region of interest" description="Disordered" evidence="1">
    <location>
        <begin position="59"/>
        <end position="78"/>
    </location>
</feature>
<dbReference type="EMBL" id="PVWK01000002">
    <property type="protein sequence ID" value="PSB35779.1"/>
    <property type="molecule type" value="Genomic_DNA"/>
</dbReference>
<proteinExistence type="predicted"/>
<evidence type="ECO:0000313" key="2">
    <source>
        <dbReference type="EMBL" id="PSB35779.1"/>
    </source>
</evidence>
<name>A0A2T1ESS0_9CYAN</name>
<reference evidence="3" key="1">
    <citation type="submission" date="2018-02" db="EMBL/GenBank/DDBJ databases">
        <authorList>
            <person name="Moore K."/>
            <person name="Momper L."/>
        </authorList>
    </citation>
    <scope>NUCLEOTIDE SEQUENCE [LARGE SCALE GENOMIC DNA]</scope>
    <source>
        <strain evidence="3">ULC18</strain>
    </source>
</reference>
<dbReference type="RefSeq" id="WP_106254300.1">
    <property type="nucleotide sequence ID" value="NZ_CAWNSW010000149.1"/>
</dbReference>
<evidence type="ECO:0000313" key="3">
    <source>
        <dbReference type="Proteomes" id="UP000239576"/>
    </source>
</evidence>
<reference evidence="2 3" key="2">
    <citation type="submission" date="2018-03" db="EMBL/GenBank/DDBJ databases">
        <title>The ancient ancestry and fast evolution of plastids.</title>
        <authorList>
            <person name="Moore K.R."/>
            <person name="Magnabosco C."/>
            <person name="Momper L."/>
            <person name="Gold D.A."/>
            <person name="Bosak T."/>
            <person name="Fournier G.P."/>
        </authorList>
    </citation>
    <scope>NUCLEOTIDE SEQUENCE [LARGE SCALE GENOMIC DNA]</scope>
    <source>
        <strain evidence="2 3">ULC18</strain>
    </source>
</reference>
<comment type="caution">
    <text evidence="2">The sequence shown here is derived from an EMBL/GenBank/DDBJ whole genome shotgun (WGS) entry which is preliminary data.</text>
</comment>
<organism evidence="2 3">
    <name type="scientific">Stenomitos frigidus ULC18</name>
    <dbReference type="NCBI Taxonomy" id="2107698"/>
    <lineage>
        <taxon>Bacteria</taxon>
        <taxon>Bacillati</taxon>
        <taxon>Cyanobacteriota</taxon>
        <taxon>Cyanophyceae</taxon>
        <taxon>Leptolyngbyales</taxon>
        <taxon>Leptolyngbyaceae</taxon>
        <taxon>Stenomitos</taxon>
    </lineage>
</organism>
<gene>
    <name evidence="2" type="ORF">C7B82_00175</name>
</gene>
<keyword evidence="3" id="KW-1185">Reference proteome</keyword>
<evidence type="ECO:0000256" key="1">
    <source>
        <dbReference type="SAM" id="MobiDB-lite"/>
    </source>
</evidence>
<sequence length="78" mass="9238">MVYLERLQPWCIIRLLPNMQHLVVVRLRRRHEAEAYLKSLRWLNPTIGYEIVFDLPGSPQTDLQRQSQAISNPTKPIE</sequence>
<dbReference type="OrthoDB" id="489126at2"/>
<protein>
    <submittedName>
        <fullName evidence="2">Uncharacterized protein</fullName>
    </submittedName>
</protein>
<dbReference type="AlphaFoldDB" id="A0A2T1ESS0"/>
<dbReference type="Proteomes" id="UP000239576">
    <property type="component" value="Unassembled WGS sequence"/>
</dbReference>
<accession>A0A2T1ESS0</accession>